<protein>
    <submittedName>
        <fullName evidence="1">Uncharacterized protein</fullName>
    </submittedName>
</protein>
<organism evidence="1 2">
    <name type="scientific">Dreissena polymorpha</name>
    <name type="common">Zebra mussel</name>
    <name type="synonym">Mytilus polymorpha</name>
    <dbReference type="NCBI Taxonomy" id="45954"/>
    <lineage>
        <taxon>Eukaryota</taxon>
        <taxon>Metazoa</taxon>
        <taxon>Spiralia</taxon>
        <taxon>Lophotrochozoa</taxon>
        <taxon>Mollusca</taxon>
        <taxon>Bivalvia</taxon>
        <taxon>Autobranchia</taxon>
        <taxon>Heteroconchia</taxon>
        <taxon>Euheterodonta</taxon>
        <taxon>Imparidentia</taxon>
        <taxon>Neoheterodontei</taxon>
        <taxon>Myida</taxon>
        <taxon>Dreissenoidea</taxon>
        <taxon>Dreissenidae</taxon>
        <taxon>Dreissena</taxon>
    </lineage>
</organism>
<reference evidence="1" key="2">
    <citation type="submission" date="2020-11" db="EMBL/GenBank/DDBJ databases">
        <authorList>
            <person name="McCartney M.A."/>
            <person name="Auch B."/>
            <person name="Kono T."/>
            <person name="Mallez S."/>
            <person name="Becker A."/>
            <person name="Gohl D.M."/>
            <person name="Silverstein K.A.T."/>
            <person name="Koren S."/>
            <person name="Bechman K.B."/>
            <person name="Herman A."/>
            <person name="Abrahante J.E."/>
            <person name="Garbe J."/>
        </authorList>
    </citation>
    <scope>NUCLEOTIDE SEQUENCE</scope>
    <source>
        <strain evidence="1">Duluth1</strain>
        <tissue evidence="1">Whole animal</tissue>
    </source>
</reference>
<dbReference type="EMBL" id="JAIWYP010000001">
    <property type="protein sequence ID" value="KAH3881165.1"/>
    <property type="molecule type" value="Genomic_DNA"/>
</dbReference>
<sequence length="100" mass="11541">MTKIHKIGNKIVTSRVNVNARVFTNQMWTDGRGKKNNPKTSPEQSVELKSVFHRSEQFSNMMIGHEIFELDQDFTGTKLLTKFYEDRTRNVASGVFTNKC</sequence>
<evidence type="ECO:0000313" key="2">
    <source>
        <dbReference type="Proteomes" id="UP000828390"/>
    </source>
</evidence>
<reference evidence="1" key="1">
    <citation type="journal article" date="2019" name="bioRxiv">
        <title>The Genome of the Zebra Mussel, Dreissena polymorpha: A Resource for Invasive Species Research.</title>
        <authorList>
            <person name="McCartney M.A."/>
            <person name="Auch B."/>
            <person name="Kono T."/>
            <person name="Mallez S."/>
            <person name="Zhang Y."/>
            <person name="Obille A."/>
            <person name="Becker A."/>
            <person name="Abrahante J.E."/>
            <person name="Garbe J."/>
            <person name="Badalamenti J.P."/>
            <person name="Herman A."/>
            <person name="Mangelson H."/>
            <person name="Liachko I."/>
            <person name="Sullivan S."/>
            <person name="Sone E.D."/>
            <person name="Koren S."/>
            <person name="Silverstein K.A.T."/>
            <person name="Beckman K.B."/>
            <person name="Gohl D.M."/>
        </authorList>
    </citation>
    <scope>NUCLEOTIDE SEQUENCE</scope>
    <source>
        <strain evidence="1">Duluth1</strain>
        <tissue evidence="1">Whole animal</tissue>
    </source>
</reference>
<dbReference type="Proteomes" id="UP000828390">
    <property type="component" value="Unassembled WGS sequence"/>
</dbReference>
<keyword evidence="2" id="KW-1185">Reference proteome</keyword>
<gene>
    <name evidence="1" type="ORF">DPMN_005088</name>
</gene>
<accession>A0A9D4MPP4</accession>
<dbReference type="AlphaFoldDB" id="A0A9D4MPP4"/>
<evidence type="ECO:0000313" key="1">
    <source>
        <dbReference type="EMBL" id="KAH3881165.1"/>
    </source>
</evidence>
<proteinExistence type="predicted"/>
<comment type="caution">
    <text evidence="1">The sequence shown here is derived from an EMBL/GenBank/DDBJ whole genome shotgun (WGS) entry which is preliminary data.</text>
</comment>
<name>A0A9D4MPP4_DREPO</name>